<proteinExistence type="predicted"/>
<evidence type="ECO:0000256" key="1">
    <source>
        <dbReference type="SAM" id="MobiDB-lite"/>
    </source>
</evidence>
<dbReference type="EMBL" id="FZMO01000301">
    <property type="protein sequence ID" value="SNQ49735.1"/>
    <property type="molecule type" value="Genomic_DNA"/>
</dbReference>
<organism evidence="2 3">
    <name type="scientific">Frankia canadensis</name>
    <dbReference type="NCBI Taxonomy" id="1836972"/>
    <lineage>
        <taxon>Bacteria</taxon>
        <taxon>Bacillati</taxon>
        <taxon>Actinomycetota</taxon>
        <taxon>Actinomycetes</taxon>
        <taxon>Frankiales</taxon>
        <taxon>Frankiaceae</taxon>
        <taxon>Frankia</taxon>
    </lineage>
</organism>
<feature type="region of interest" description="Disordered" evidence="1">
    <location>
        <begin position="55"/>
        <end position="82"/>
    </location>
</feature>
<accession>A0A2I2KVQ3</accession>
<evidence type="ECO:0000313" key="3">
    <source>
        <dbReference type="Proteomes" id="UP000234331"/>
    </source>
</evidence>
<gene>
    <name evidence="2" type="ORF">FRACA_370012</name>
</gene>
<keyword evidence="3" id="KW-1185">Reference proteome</keyword>
<reference evidence="2 3" key="1">
    <citation type="submission" date="2017-06" db="EMBL/GenBank/DDBJ databases">
        <authorList>
            <person name="Kim H.J."/>
            <person name="Triplett B.A."/>
        </authorList>
    </citation>
    <scope>NUCLEOTIDE SEQUENCE [LARGE SCALE GENOMIC DNA]</scope>
    <source>
        <strain evidence="2">FRACA_ARgP5</strain>
    </source>
</reference>
<dbReference type="AlphaFoldDB" id="A0A2I2KVQ3"/>
<dbReference type="Proteomes" id="UP000234331">
    <property type="component" value="Unassembled WGS sequence"/>
</dbReference>
<protein>
    <submittedName>
        <fullName evidence="2">Uncharacterized protein</fullName>
    </submittedName>
</protein>
<name>A0A2I2KVQ3_9ACTN</name>
<evidence type="ECO:0000313" key="2">
    <source>
        <dbReference type="EMBL" id="SNQ49735.1"/>
    </source>
</evidence>
<sequence>MGASRLVAEFAREVAGQGAAVLLADAVLGEAAQGEMDAERVASITRERPVLVVIDRPHDPDLPDGNGNGSASGDASSRGPLACPRDARWEQAVEGVPALVVVLAGPGDDGTRGLEGQRACDHGIAARPHKDLRSPLRSQPAPTGVSHTSLTGRGWLATSCSISVATDTAASLRWLAASSVGAEPDTGL</sequence>